<dbReference type="InterPro" id="IPR002477">
    <property type="entry name" value="Peptidoglycan-bd-like"/>
</dbReference>
<dbReference type="AlphaFoldDB" id="A0A1I3KZA3"/>
<reference evidence="3 4" key="1">
    <citation type="submission" date="2016-10" db="EMBL/GenBank/DDBJ databases">
        <authorList>
            <person name="de Groot N.N."/>
        </authorList>
    </citation>
    <scope>NUCLEOTIDE SEQUENCE [LARGE SCALE GENOMIC DNA]</scope>
    <source>
        <strain evidence="3 4">CGMCC 1.11030</strain>
    </source>
</reference>
<name>A0A1I3KZA3_9RHOB</name>
<proteinExistence type="predicted"/>
<feature type="domain" description="N-acetylmuramidase" evidence="2">
    <location>
        <begin position="33"/>
        <end position="197"/>
    </location>
</feature>
<dbReference type="InterPro" id="IPR024408">
    <property type="entry name" value="Muramidase"/>
</dbReference>
<dbReference type="RefSeq" id="WP_177236332.1">
    <property type="nucleotide sequence ID" value="NZ_FOQH01000009.1"/>
</dbReference>
<dbReference type="EMBL" id="FOQH01000009">
    <property type="protein sequence ID" value="SFI77435.1"/>
    <property type="molecule type" value="Genomic_DNA"/>
</dbReference>
<gene>
    <name evidence="3" type="ORF">SAMN05216258_109131</name>
</gene>
<dbReference type="InterPro" id="IPR036366">
    <property type="entry name" value="PGBDSf"/>
</dbReference>
<dbReference type="Proteomes" id="UP000199377">
    <property type="component" value="Unassembled WGS sequence"/>
</dbReference>
<dbReference type="InterPro" id="IPR036365">
    <property type="entry name" value="PGBD-like_sf"/>
</dbReference>
<dbReference type="Gene3D" id="1.10.101.10">
    <property type="entry name" value="PGBD-like superfamily/PGBD"/>
    <property type="match status" value="1"/>
</dbReference>
<evidence type="ECO:0000313" key="3">
    <source>
        <dbReference type="EMBL" id="SFI77435.1"/>
    </source>
</evidence>
<dbReference type="Pfam" id="PF01471">
    <property type="entry name" value="PG_binding_1"/>
    <property type="match status" value="1"/>
</dbReference>
<feature type="domain" description="Peptidoglycan binding-like" evidence="1">
    <location>
        <begin position="208"/>
        <end position="261"/>
    </location>
</feature>
<evidence type="ECO:0000259" key="2">
    <source>
        <dbReference type="Pfam" id="PF11860"/>
    </source>
</evidence>
<evidence type="ECO:0000259" key="1">
    <source>
        <dbReference type="Pfam" id="PF01471"/>
    </source>
</evidence>
<dbReference type="SUPFAM" id="SSF47090">
    <property type="entry name" value="PGBD-like"/>
    <property type="match status" value="1"/>
</dbReference>
<accession>A0A1I3KZA3</accession>
<sequence>MPEDATLLAFAGEAELISDDRPYIEAAETLGCEVAAVKAVAEVESRGDAFLPDGRPKILFERHIFSRTTRNAHDAGHGEISNPSPGGYKGGAAEYDRLAEAIKLDRAAALESASWGKFQIMGFNASTCGFRTVEDFVEAMCASEEAQLEAFVAFVKRNGLDRALRARDWAAFARGYNGPAFRKNKYDEKMAAAYRRHAQAAGTGFRVETVRDLQVALNFLGADAGDADGLMGPKTAAAIRRFQSECRLPETGQPTPALMQAVQAVYFALGGKEARGVV</sequence>
<dbReference type="STRING" id="1114924.SAMN05216258_109131"/>
<organism evidence="3 4">
    <name type="scientific">Albimonas pacifica</name>
    <dbReference type="NCBI Taxonomy" id="1114924"/>
    <lineage>
        <taxon>Bacteria</taxon>
        <taxon>Pseudomonadati</taxon>
        <taxon>Pseudomonadota</taxon>
        <taxon>Alphaproteobacteria</taxon>
        <taxon>Rhodobacterales</taxon>
        <taxon>Paracoccaceae</taxon>
        <taxon>Albimonas</taxon>
    </lineage>
</organism>
<keyword evidence="4" id="KW-1185">Reference proteome</keyword>
<protein>
    <submittedName>
        <fullName evidence="3">Putative peptidoglycan binding domain-containing protein</fullName>
    </submittedName>
</protein>
<evidence type="ECO:0000313" key="4">
    <source>
        <dbReference type="Proteomes" id="UP000199377"/>
    </source>
</evidence>
<dbReference type="Pfam" id="PF11860">
    <property type="entry name" value="Muramidase"/>
    <property type="match status" value="1"/>
</dbReference>